<dbReference type="GeneID" id="108860798"/>
<sequence>MSVKKQASERKNSGRDKSSYYRCLSFSFTESSSTDEKKNPSSLNRMDSKKLKADIVKWAKRVASYVRQLSSRKRD</sequence>
<accession>A0A6J0NZF6</accession>
<dbReference type="AlphaFoldDB" id="A0A6J0NZF6"/>
<keyword evidence="1" id="KW-1185">Reference proteome</keyword>
<organism evidence="1 2">
    <name type="scientific">Raphanus sativus</name>
    <name type="common">Radish</name>
    <name type="synonym">Raphanus raphanistrum var. sativus</name>
    <dbReference type="NCBI Taxonomy" id="3726"/>
    <lineage>
        <taxon>Eukaryota</taxon>
        <taxon>Viridiplantae</taxon>
        <taxon>Streptophyta</taxon>
        <taxon>Embryophyta</taxon>
        <taxon>Tracheophyta</taxon>
        <taxon>Spermatophyta</taxon>
        <taxon>Magnoliopsida</taxon>
        <taxon>eudicotyledons</taxon>
        <taxon>Gunneridae</taxon>
        <taxon>Pentapetalae</taxon>
        <taxon>rosids</taxon>
        <taxon>malvids</taxon>
        <taxon>Brassicales</taxon>
        <taxon>Brassicaceae</taxon>
        <taxon>Brassiceae</taxon>
        <taxon>Raphanus</taxon>
    </lineage>
</organism>
<evidence type="ECO:0000313" key="2">
    <source>
        <dbReference type="RefSeq" id="XP_018490152.1"/>
    </source>
</evidence>
<dbReference type="PANTHER" id="PTHR36484">
    <property type="entry name" value="OS01G0558700 PROTEIN"/>
    <property type="match status" value="1"/>
</dbReference>
<name>A0A6J0NZF6_RAPSA</name>
<reference evidence="1" key="1">
    <citation type="journal article" date="2019" name="Database">
        <title>The radish genome database (RadishGD): an integrated information resource for radish genomics.</title>
        <authorList>
            <person name="Yu H.J."/>
            <person name="Baek S."/>
            <person name="Lee Y.J."/>
            <person name="Cho A."/>
            <person name="Mun J.H."/>
        </authorList>
    </citation>
    <scope>NUCLEOTIDE SEQUENCE [LARGE SCALE GENOMIC DNA]</scope>
    <source>
        <strain evidence="1">cv. WK10039</strain>
    </source>
</reference>
<dbReference type="RefSeq" id="XP_018490152.1">
    <property type="nucleotide sequence ID" value="XM_018634650.2"/>
</dbReference>
<dbReference type="KEGG" id="rsz:108860798"/>
<dbReference type="OrthoDB" id="640098at2759"/>
<gene>
    <name evidence="2" type="primary">LOC108860798</name>
</gene>
<proteinExistence type="predicted"/>
<dbReference type="PANTHER" id="PTHR36484:SF2">
    <property type="entry name" value="OS01G0558700 PROTEIN"/>
    <property type="match status" value="1"/>
</dbReference>
<protein>
    <submittedName>
        <fullName evidence="2">Uncharacterized protein LOC108860798</fullName>
    </submittedName>
</protein>
<evidence type="ECO:0000313" key="1">
    <source>
        <dbReference type="Proteomes" id="UP000504610"/>
    </source>
</evidence>
<reference evidence="2" key="2">
    <citation type="submission" date="2025-08" db="UniProtKB">
        <authorList>
            <consortium name="RefSeq"/>
        </authorList>
    </citation>
    <scope>IDENTIFICATION</scope>
    <source>
        <tissue evidence="2">Leaf</tissue>
    </source>
</reference>
<dbReference type="Proteomes" id="UP000504610">
    <property type="component" value="Chromosome 5"/>
</dbReference>